<evidence type="ECO:0000256" key="2">
    <source>
        <dbReference type="ARBA" id="ARBA00010459"/>
    </source>
</evidence>
<dbReference type="GO" id="GO:0016740">
    <property type="term" value="F:transferase activity"/>
    <property type="evidence" value="ECO:0007669"/>
    <property type="project" value="UniProtKB-KW"/>
</dbReference>
<evidence type="ECO:0000256" key="1">
    <source>
        <dbReference type="ARBA" id="ARBA00004477"/>
    </source>
</evidence>
<dbReference type="GO" id="GO:0005789">
    <property type="term" value="C:endoplasmic reticulum membrane"/>
    <property type="evidence" value="ECO:0007669"/>
    <property type="project" value="UniProtKB-SubCell"/>
</dbReference>
<dbReference type="Gene3D" id="1.20.120.550">
    <property type="entry name" value="Membrane associated eicosanoid/glutathione metabolism-like domain"/>
    <property type="match status" value="1"/>
</dbReference>
<dbReference type="InterPro" id="IPR023352">
    <property type="entry name" value="MAPEG-like_dom_sf"/>
</dbReference>
<keyword evidence="3" id="KW-0256">Endoplasmic reticulum</keyword>
<feature type="transmembrane region" description="Helical" evidence="4">
    <location>
        <begin position="79"/>
        <end position="96"/>
    </location>
</feature>
<organism evidence="5">
    <name type="scientific">Meteorus pulchricornis</name>
    <dbReference type="NCBI Taxonomy" id="51522"/>
    <lineage>
        <taxon>Eukaryota</taxon>
        <taxon>Metazoa</taxon>
        <taxon>Ecdysozoa</taxon>
        <taxon>Arthropoda</taxon>
        <taxon>Hexapoda</taxon>
        <taxon>Insecta</taxon>
        <taxon>Pterygota</taxon>
        <taxon>Neoptera</taxon>
        <taxon>Endopterygota</taxon>
        <taxon>Hymenoptera</taxon>
        <taxon>Apocrita</taxon>
        <taxon>Ichneumonoidea</taxon>
        <taxon>Braconidae</taxon>
        <taxon>Meteorinae</taxon>
        <taxon>Meteorus</taxon>
    </lineage>
</organism>
<reference evidence="5" key="1">
    <citation type="submission" date="2019-05" db="EMBL/GenBank/DDBJ databases">
        <authorList>
            <person name="Sheng S."/>
        </authorList>
    </citation>
    <scope>NUCLEOTIDE SEQUENCE</scope>
    <source>
        <tissue evidence="5">Body</tissue>
    </source>
</reference>
<protein>
    <submittedName>
        <fullName evidence="5">Glutathione S transferase microsomal 2</fullName>
    </submittedName>
</protein>
<dbReference type="PANTHER" id="PTHR10689">
    <property type="entry name" value="MICROSOMAL GLUTATHIONE S-TRANSFERASE 1"/>
    <property type="match status" value="1"/>
</dbReference>
<evidence type="ECO:0000256" key="4">
    <source>
        <dbReference type="SAM" id="Phobius"/>
    </source>
</evidence>
<keyword evidence="4" id="KW-0812">Transmembrane</keyword>
<dbReference type="AlphaFoldDB" id="A0A6M3GRZ6"/>
<dbReference type="PANTHER" id="PTHR10689:SF6">
    <property type="entry name" value="MICROSOMAL GLUTATHIONE S-TRANSFERASE 1"/>
    <property type="match status" value="1"/>
</dbReference>
<gene>
    <name evidence="5" type="primary">GSTmic2</name>
</gene>
<keyword evidence="5" id="KW-0808">Transferase</keyword>
<evidence type="ECO:0000313" key="5">
    <source>
        <dbReference type="EMBL" id="QIJ45843.1"/>
    </source>
</evidence>
<proteinExistence type="evidence at transcript level"/>
<name>A0A6M3GRZ6_9HYME</name>
<comment type="subcellular location">
    <subcellularLocation>
        <location evidence="1">Endoplasmic reticulum membrane</location>
        <topology evidence="1">Multi-pass membrane protein</topology>
    </subcellularLocation>
</comment>
<comment type="similarity">
    <text evidence="2">Belongs to the MAPEG family.</text>
</comment>
<dbReference type="EMBL" id="MK879404">
    <property type="protein sequence ID" value="QIJ45843.1"/>
    <property type="molecule type" value="mRNA"/>
</dbReference>
<feature type="transmembrane region" description="Helical" evidence="4">
    <location>
        <begin position="16"/>
        <end position="34"/>
    </location>
</feature>
<keyword evidence="4" id="KW-0472">Membrane</keyword>
<sequence length="159" mass="18926">MFLEDSSDNVNELRRVFAWWASILILEMMILTWCTGRLRVKYKIIHSPEDRMWIEEPNAILHPDGNGHPEIRRIRTVHFDDLKIIMPFLLLIFVWYETSPNYLIASYVIRGFAICKILDTIFRMKIIDVPSIISVSTHIICHCILFYICVDTCWYYLVK</sequence>
<dbReference type="InterPro" id="IPR040162">
    <property type="entry name" value="MGST1-like"/>
</dbReference>
<accession>A0A6M3GRZ6</accession>
<dbReference type="SUPFAM" id="SSF161084">
    <property type="entry name" value="MAPEG domain-like"/>
    <property type="match status" value="1"/>
</dbReference>
<keyword evidence="4" id="KW-1133">Transmembrane helix</keyword>
<evidence type="ECO:0000256" key="3">
    <source>
        <dbReference type="ARBA" id="ARBA00022824"/>
    </source>
</evidence>